<proteinExistence type="predicted"/>
<dbReference type="Pfam" id="PF13472">
    <property type="entry name" value="Lipase_GDSL_2"/>
    <property type="match status" value="1"/>
</dbReference>
<reference evidence="3" key="2">
    <citation type="submission" date="2021-08" db="EMBL/GenBank/DDBJ databases">
        <authorList>
            <person name="Tani A."/>
            <person name="Ola A."/>
            <person name="Ogura Y."/>
            <person name="Katsura K."/>
            <person name="Hayashi T."/>
        </authorList>
    </citation>
    <scope>NUCLEOTIDE SEQUENCE</scope>
    <source>
        <strain evidence="3">NBRC 15689</strain>
    </source>
</reference>
<sequence length="242" mass="25593">MAEEKRVVSRIVRFREGERPRLRPHVGAALVACMGALMMLVAAALGSGASAETGRTLKLVALGDSLTAGYRLPADQAFPAVLERALKAKGFSVEIANAGVSGDTTTGGLDRLDWSVPDGTDGVILELGANDMLRGTDPAVPRKALGAILARLKERNIPVLLAGMKASRNLGPDYVARFDAIYPDLAREYGLVLYPFFLDGITGDPALHLDDNLHPNPKGVARIVDGILPSVERFLGTLAAKG</sequence>
<accession>A0ABQ4T6F1</accession>
<evidence type="ECO:0000259" key="2">
    <source>
        <dbReference type="Pfam" id="PF13472"/>
    </source>
</evidence>
<keyword evidence="1" id="KW-0472">Membrane</keyword>
<dbReference type="PANTHER" id="PTHR30383:SF24">
    <property type="entry name" value="THIOESTERASE 1_PROTEASE 1_LYSOPHOSPHOLIPASE L1"/>
    <property type="match status" value="1"/>
</dbReference>
<dbReference type="InterPro" id="IPR013830">
    <property type="entry name" value="SGNH_hydro"/>
</dbReference>
<dbReference type="Proteomes" id="UP001055156">
    <property type="component" value="Unassembled WGS sequence"/>
</dbReference>
<keyword evidence="4" id="KW-1185">Reference proteome</keyword>
<feature type="transmembrane region" description="Helical" evidence="1">
    <location>
        <begin position="25"/>
        <end position="45"/>
    </location>
</feature>
<evidence type="ECO:0000313" key="3">
    <source>
        <dbReference type="EMBL" id="GJE25825.1"/>
    </source>
</evidence>
<keyword evidence="1" id="KW-1133">Transmembrane helix</keyword>
<dbReference type="CDD" id="cd01822">
    <property type="entry name" value="Lysophospholipase_L1_like"/>
    <property type="match status" value="1"/>
</dbReference>
<dbReference type="InterPro" id="IPR036514">
    <property type="entry name" value="SGNH_hydro_sf"/>
</dbReference>
<dbReference type="PANTHER" id="PTHR30383">
    <property type="entry name" value="THIOESTERASE 1/PROTEASE 1/LYSOPHOSPHOLIPASE L1"/>
    <property type="match status" value="1"/>
</dbReference>
<dbReference type="SUPFAM" id="SSF52266">
    <property type="entry name" value="SGNH hydrolase"/>
    <property type="match status" value="1"/>
</dbReference>
<dbReference type="InterPro" id="IPR008265">
    <property type="entry name" value="Lipase_GDSL_AS"/>
</dbReference>
<feature type="domain" description="SGNH hydrolase-type esterase" evidence="2">
    <location>
        <begin position="61"/>
        <end position="221"/>
    </location>
</feature>
<protein>
    <recommendedName>
        <fullName evidence="2">SGNH hydrolase-type esterase domain-containing protein</fullName>
    </recommendedName>
</protein>
<dbReference type="InterPro" id="IPR051532">
    <property type="entry name" value="Ester_Hydrolysis_Enzymes"/>
</dbReference>
<evidence type="ECO:0000256" key="1">
    <source>
        <dbReference type="SAM" id="Phobius"/>
    </source>
</evidence>
<evidence type="ECO:0000313" key="4">
    <source>
        <dbReference type="Proteomes" id="UP001055156"/>
    </source>
</evidence>
<dbReference type="PROSITE" id="PS01098">
    <property type="entry name" value="LIPASE_GDSL_SER"/>
    <property type="match status" value="1"/>
</dbReference>
<dbReference type="Gene3D" id="3.40.50.1110">
    <property type="entry name" value="SGNH hydrolase"/>
    <property type="match status" value="1"/>
</dbReference>
<dbReference type="EMBL" id="BPQV01000002">
    <property type="protein sequence ID" value="GJE25825.1"/>
    <property type="molecule type" value="Genomic_DNA"/>
</dbReference>
<keyword evidence="1" id="KW-0812">Transmembrane</keyword>
<name>A0ABQ4T6F1_METOR</name>
<comment type="caution">
    <text evidence="3">The sequence shown here is derived from an EMBL/GenBank/DDBJ whole genome shotgun (WGS) entry which is preliminary data.</text>
</comment>
<gene>
    <name evidence="3" type="ORF">LKMONMHP_0668</name>
</gene>
<organism evidence="3 4">
    <name type="scientific">Methylobacterium organophilum</name>
    <dbReference type="NCBI Taxonomy" id="410"/>
    <lineage>
        <taxon>Bacteria</taxon>
        <taxon>Pseudomonadati</taxon>
        <taxon>Pseudomonadota</taxon>
        <taxon>Alphaproteobacteria</taxon>
        <taxon>Hyphomicrobiales</taxon>
        <taxon>Methylobacteriaceae</taxon>
        <taxon>Methylobacterium</taxon>
    </lineage>
</organism>
<reference evidence="3" key="1">
    <citation type="journal article" date="2021" name="Front. Microbiol.">
        <title>Comprehensive Comparative Genomics and Phenotyping of Methylobacterium Species.</title>
        <authorList>
            <person name="Alessa O."/>
            <person name="Ogura Y."/>
            <person name="Fujitani Y."/>
            <person name="Takami H."/>
            <person name="Hayashi T."/>
            <person name="Sahin N."/>
            <person name="Tani A."/>
        </authorList>
    </citation>
    <scope>NUCLEOTIDE SEQUENCE</scope>
    <source>
        <strain evidence="3">NBRC 15689</strain>
    </source>
</reference>